<comment type="caution">
    <text evidence="1">The sequence shown here is derived from an EMBL/GenBank/DDBJ whole genome shotgun (WGS) entry which is preliminary data.</text>
</comment>
<feature type="non-terminal residue" evidence="1">
    <location>
        <position position="1"/>
    </location>
</feature>
<dbReference type="OrthoDB" id="10254187at2759"/>
<reference evidence="1" key="1">
    <citation type="submission" date="2018-11" db="EMBL/GenBank/DDBJ databases">
        <authorList>
            <person name="Alioto T."/>
            <person name="Alioto T."/>
        </authorList>
    </citation>
    <scope>NUCLEOTIDE SEQUENCE</scope>
</reference>
<sequence length="55" mass="6377">MIRSLCRKLLTQKSFTQVRQFHRASPLCSGQLFVHRDTPENNADTPFAFTPENIK</sequence>
<evidence type="ECO:0000313" key="2">
    <source>
        <dbReference type="Proteomes" id="UP000596742"/>
    </source>
</evidence>
<accession>A0A8B6DUV2</accession>
<proteinExistence type="predicted"/>
<dbReference type="AlphaFoldDB" id="A0A8B6DUV2"/>
<evidence type="ECO:0000313" key="1">
    <source>
        <dbReference type="EMBL" id="VDI24012.1"/>
    </source>
</evidence>
<dbReference type="EMBL" id="UYJE01004001">
    <property type="protein sequence ID" value="VDI24012.1"/>
    <property type="molecule type" value="Genomic_DNA"/>
</dbReference>
<gene>
    <name evidence="1" type="ORF">MGAL_10B009459</name>
</gene>
<keyword evidence="2" id="KW-1185">Reference proteome</keyword>
<protein>
    <submittedName>
        <fullName evidence="1">Uncharacterized protein</fullName>
    </submittedName>
</protein>
<dbReference type="Proteomes" id="UP000596742">
    <property type="component" value="Unassembled WGS sequence"/>
</dbReference>
<organism evidence="1 2">
    <name type="scientific">Mytilus galloprovincialis</name>
    <name type="common">Mediterranean mussel</name>
    <dbReference type="NCBI Taxonomy" id="29158"/>
    <lineage>
        <taxon>Eukaryota</taxon>
        <taxon>Metazoa</taxon>
        <taxon>Spiralia</taxon>
        <taxon>Lophotrochozoa</taxon>
        <taxon>Mollusca</taxon>
        <taxon>Bivalvia</taxon>
        <taxon>Autobranchia</taxon>
        <taxon>Pteriomorphia</taxon>
        <taxon>Mytilida</taxon>
        <taxon>Mytiloidea</taxon>
        <taxon>Mytilidae</taxon>
        <taxon>Mytilinae</taxon>
        <taxon>Mytilus</taxon>
    </lineage>
</organism>
<name>A0A8B6DUV2_MYTGA</name>